<reference evidence="2" key="2">
    <citation type="submission" date="2020-09" db="EMBL/GenBank/DDBJ databases">
        <authorList>
            <person name="Sun Q."/>
            <person name="Zhou Y."/>
        </authorList>
    </citation>
    <scope>NUCLEOTIDE SEQUENCE</scope>
    <source>
        <strain evidence="2">CGMCC 1.15254</strain>
    </source>
</reference>
<gene>
    <name evidence="2" type="ORF">GCM10011332_29380</name>
</gene>
<accession>A0A917C6Y0</accession>
<feature type="transmembrane region" description="Helical" evidence="1">
    <location>
        <begin position="199"/>
        <end position="221"/>
    </location>
</feature>
<name>A0A917C6Y0_9PROT</name>
<sequence length="290" mass="32417">MFFTGKMIGRFVGIIFLGDYKIRKIQSKRLYQVEVILAGKPIRWTTTVYLGILSIFGIYAALTGSEGLMFFGETVSWSLPMMALASPACIAISVVTAYVKKSNVGSLPRPAVKLYYQNKQYKENFCQVIGGMIGLAVICWVLAPVTLIFLHDVLTVFFGSWTSGFVPGSDILNQKSDFFVRISGLLFSTDSIIRKGLTIGLPVIFLTMTVSFISSTVMRIWVRYRVEGDNGPLQNLLITTLKAVTLFLFVEYFSRKAFFIGDTFDPSWLIFLLLGNFILAMDQAATERSD</sequence>
<feature type="transmembrane region" description="Helical" evidence="1">
    <location>
        <begin position="266"/>
        <end position="285"/>
    </location>
</feature>
<feature type="transmembrane region" description="Helical" evidence="1">
    <location>
        <begin position="48"/>
        <end position="71"/>
    </location>
</feature>
<evidence type="ECO:0000313" key="3">
    <source>
        <dbReference type="Proteomes" id="UP000632498"/>
    </source>
</evidence>
<proteinExistence type="predicted"/>
<protein>
    <submittedName>
        <fullName evidence="2">Uncharacterized protein</fullName>
    </submittedName>
</protein>
<keyword evidence="1" id="KW-1133">Transmembrane helix</keyword>
<feature type="transmembrane region" description="Helical" evidence="1">
    <location>
        <begin position="233"/>
        <end position="254"/>
    </location>
</feature>
<keyword evidence="3" id="KW-1185">Reference proteome</keyword>
<feature type="transmembrane region" description="Helical" evidence="1">
    <location>
        <begin position="77"/>
        <end position="99"/>
    </location>
</feature>
<feature type="transmembrane region" description="Helical" evidence="1">
    <location>
        <begin position="128"/>
        <end position="150"/>
    </location>
</feature>
<keyword evidence="1" id="KW-0812">Transmembrane</keyword>
<dbReference type="AlphaFoldDB" id="A0A917C6Y0"/>
<evidence type="ECO:0000313" key="2">
    <source>
        <dbReference type="EMBL" id="GGF73450.1"/>
    </source>
</evidence>
<dbReference type="Proteomes" id="UP000632498">
    <property type="component" value="Unassembled WGS sequence"/>
</dbReference>
<dbReference type="EMBL" id="BMHV01000028">
    <property type="protein sequence ID" value="GGF73450.1"/>
    <property type="molecule type" value="Genomic_DNA"/>
</dbReference>
<evidence type="ECO:0000256" key="1">
    <source>
        <dbReference type="SAM" id="Phobius"/>
    </source>
</evidence>
<organism evidence="2 3">
    <name type="scientific">Terasakiella brassicae</name>
    <dbReference type="NCBI Taxonomy" id="1634917"/>
    <lineage>
        <taxon>Bacteria</taxon>
        <taxon>Pseudomonadati</taxon>
        <taxon>Pseudomonadota</taxon>
        <taxon>Alphaproteobacteria</taxon>
        <taxon>Rhodospirillales</taxon>
        <taxon>Terasakiellaceae</taxon>
        <taxon>Terasakiella</taxon>
    </lineage>
</organism>
<comment type="caution">
    <text evidence="2">The sequence shown here is derived from an EMBL/GenBank/DDBJ whole genome shotgun (WGS) entry which is preliminary data.</text>
</comment>
<keyword evidence="1" id="KW-0472">Membrane</keyword>
<reference evidence="2" key="1">
    <citation type="journal article" date="2014" name="Int. J. Syst. Evol. Microbiol.">
        <title>Complete genome sequence of Corynebacterium casei LMG S-19264T (=DSM 44701T), isolated from a smear-ripened cheese.</title>
        <authorList>
            <consortium name="US DOE Joint Genome Institute (JGI-PGF)"/>
            <person name="Walter F."/>
            <person name="Albersmeier A."/>
            <person name="Kalinowski J."/>
            <person name="Ruckert C."/>
        </authorList>
    </citation>
    <scope>NUCLEOTIDE SEQUENCE</scope>
    <source>
        <strain evidence="2">CGMCC 1.15254</strain>
    </source>
</reference>